<comment type="caution">
    <text evidence="7">The sequence shown here is derived from an EMBL/GenBank/DDBJ whole genome shotgun (WGS) entry which is preliminary data.</text>
</comment>
<keyword evidence="3" id="KW-0378">Hydrolase</keyword>
<dbReference type="PANTHER" id="PTHR47359:SF3">
    <property type="entry name" value="NLP_P60 DOMAIN-CONTAINING PROTEIN-RELATED"/>
    <property type="match status" value="1"/>
</dbReference>
<evidence type="ECO:0000259" key="6">
    <source>
        <dbReference type="PROSITE" id="PS51935"/>
    </source>
</evidence>
<dbReference type="RefSeq" id="WP_194926425.1">
    <property type="nucleotide sequence ID" value="NZ_JAAFYZ010000028.1"/>
</dbReference>
<dbReference type="Gene3D" id="3.90.1720.10">
    <property type="entry name" value="endopeptidase domain like (from Nostoc punctiforme)"/>
    <property type="match status" value="1"/>
</dbReference>
<keyword evidence="8" id="KW-1185">Reference proteome</keyword>
<comment type="similarity">
    <text evidence="1">Belongs to the peptidase C40 family.</text>
</comment>
<dbReference type="Proteomes" id="UP000730482">
    <property type="component" value="Unassembled WGS sequence"/>
</dbReference>
<dbReference type="InterPro" id="IPR000064">
    <property type="entry name" value="NLP_P60_dom"/>
</dbReference>
<reference evidence="7 8" key="1">
    <citation type="submission" date="2020-02" db="EMBL/GenBank/DDBJ databases">
        <title>Acidophilic actinobacteria isolated from forest soil.</title>
        <authorList>
            <person name="Golinska P."/>
        </authorList>
    </citation>
    <scope>NUCLEOTIDE SEQUENCE [LARGE SCALE GENOMIC DNA]</scope>
    <source>
        <strain evidence="7 8">NL8</strain>
    </source>
</reference>
<evidence type="ECO:0000313" key="7">
    <source>
        <dbReference type="EMBL" id="MBS2547423.1"/>
    </source>
</evidence>
<dbReference type="InterPro" id="IPR051794">
    <property type="entry name" value="PG_Endopeptidase_C40"/>
</dbReference>
<dbReference type="EMBL" id="JAAFYZ010000028">
    <property type="protein sequence ID" value="MBS2547423.1"/>
    <property type="molecule type" value="Genomic_DNA"/>
</dbReference>
<keyword evidence="2" id="KW-0645">Protease</keyword>
<dbReference type="Pfam" id="PF00877">
    <property type="entry name" value="NLPC_P60"/>
    <property type="match status" value="1"/>
</dbReference>
<evidence type="ECO:0000256" key="1">
    <source>
        <dbReference type="ARBA" id="ARBA00007074"/>
    </source>
</evidence>
<keyword evidence="5" id="KW-0732">Signal</keyword>
<keyword evidence="4" id="KW-0788">Thiol protease</keyword>
<name>A0ABS5KMZ2_9ACTN</name>
<protein>
    <submittedName>
        <fullName evidence="7">C40 family peptidase</fullName>
    </submittedName>
</protein>
<sequence>MGVPARVATAAAVAFLFLVVFISAAASAVTAAIAAPLSHLWHAVAADPRGTQSLWSAQDYVHLIAAAEHDAPSPQAATAIAFAAKQIGRPYIWGGTGNPGYDCSGLTQAAYRSAGVDIPRVATAQYVEGVKIELDSLRPGDLAFYGSTAFAHHVAIYLGVVRGVPVVLDAPAPGEVVRFDPLTSGGDLFAATRPTAAQ</sequence>
<gene>
    <name evidence="7" type="ORF">KGQ19_11125</name>
</gene>
<evidence type="ECO:0000313" key="8">
    <source>
        <dbReference type="Proteomes" id="UP000730482"/>
    </source>
</evidence>
<dbReference type="InterPro" id="IPR038765">
    <property type="entry name" value="Papain-like_cys_pep_sf"/>
</dbReference>
<dbReference type="PANTHER" id="PTHR47359">
    <property type="entry name" value="PEPTIDOGLYCAN DL-ENDOPEPTIDASE CWLO"/>
    <property type="match status" value="1"/>
</dbReference>
<feature type="domain" description="NlpC/P60" evidence="6">
    <location>
        <begin position="73"/>
        <end position="198"/>
    </location>
</feature>
<organism evidence="7 8">
    <name type="scientific">Catenulispora pinistramenti</name>
    <dbReference type="NCBI Taxonomy" id="2705254"/>
    <lineage>
        <taxon>Bacteria</taxon>
        <taxon>Bacillati</taxon>
        <taxon>Actinomycetota</taxon>
        <taxon>Actinomycetes</taxon>
        <taxon>Catenulisporales</taxon>
        <taxon>Catenulisporaceae</taxon>
        <taxon>Catenulispora</taxon>
    </lineage>
</organism>
<dbReference type="PROSITE" id="PS51935">
    <property type="entry name" value="NLPC_P60"/>
    <property type="match status" value="1"/>
</dbReference>
<proteinExistence type="inferred from homology"/>
<accession>A0ABS5KMZ2</accession>
<evidence type="ECO:0000256" key="3">
    <source>
        <dbReference type="ARBA" id="ARBA00022801"/>
    </source>
</evidence>
<feature type="signal peptide" evidence="5">
    <location>
        <begin position="1"/>
        <end position="28"/>
    </location>
</feature>
<evidence type="ECO:0000256" key="4">
    <source>
        <dbReference type="ARBA" id="ARBA00022807"/>
    </source>
</evidence>
<evidence type="ECO:0000256" key="2">
    <source>
        <dbReference type="ARBA" id="ARBA00022670"/>
    </source>
</evidence>
<feature type="chain" id="PRO_5045364156" evidence="5">
    <location>
        <begin position="29"/>
        <end position="198"/>
    </location>
</feature>
<evidence type="ECO:0000256" key="5">
    <source>
        <dbReference type="SAM" id="SignalP"/>
    </source>
</evidence>
<dbReference type="SUPFAM" id="SSF54001">
    <property type="entry name" value="Cysteine proteinases"/>
    <property type="match status" value="1"/>
</dbReference>